<sequence>MFNNTEWLTENSNGKFRINSRAIYRDLSSKIVNKLDQNLSVSEILDWMRNETSKAFREKYSQNPQVGALNKATGGWNELMATSLLSEIVLNINQENEVCIAVFSMPNSRPQIEGVDQSYSSFLNLFKNEYFANINNASAKIKPFKDNIFMPSPDDIIAVIEDEKNSKIVNSLLEQQARDPDTLALYNSFKGKLGIKEVKAAISLKTSNRPDRRYQPLFEAAMVKAMGYVLQQIWKYFMVVSELTPADRTIFSTAIAPHGVALEKNLKLVDGTYLYSRKADLLPLVNDAIKK</sequence>
<dbReference type="EMBL" id="CP020114">
    <property type="protein sequence ID" value="AVZ30196.1"/>
    <property type="molecule type" value="Genomic_DNA"/>
</dbReference>
<name>A0A2S0Q084_NODSP</name>
<proteinExistence type="predicted"/>
<dbReference type="RefSeq" id="WP_006198986.1">
    <property type="nucleotide sequence ID" value="NZ_CAWNZE010000001.1"/>
</dbReference>
<dbReference type="GeneID" id="78016873"/>
<dbReference type="CDD" id="cd22314">
    <property type="entry name" value="Bse634I-like"/>
    <property type="match status" value="1"/>
</dbReference>
<dbReference type="KEGG" id="nsp:BMF81_01527"/>
<evidence type="ECO:0000313" key="2">
    <source>
        <dbReference type="Proteomes" id="UP000244056"/>
    </source>
</evidence>
<reference evidence="1 2" key="1">
    <citation type="submission" date="2017-03" db="EMBL/GenBank/DDBJ databases">
        <title>Comparative genomics of the toxic Baltic Sea cyanobacteria Nodularia spumigena UHCC 0039 and its response on varying salinity.</title>
        <authorList>
            <person name="Teikari J.E."/>
        </authorList>
    </citation>
    <scope>NUCLEOTIDE SEQUENCE [LARGE SCALE GENOMIC DNA]</scope>
    <source>
        <strain evidence="1 2">UHCC 0039</strain>
    </source>
</reference>
<dbReference type="SUPFAM" id="SSF52980">
    <property type="entry name" value="Restriction endonuclease-like"/>
    <property type="match status" value="1"/>
</dbReference>
<organism evidence="1 2">
    <name type="scientific">Nodularia spumigena UHCC 0039</name>
    <dbReference type="NCBI Taxonomy" id="1914872"/>
    <lineage>
        <taxon>Bacteria</taxon>
        <taxon>Bacillati</taxon>
        <taxon>Cyanobacteriota</taxon>
        <taxon>Cyanophyceae</taxon>
        <taxon>Nostocales</taxon>
        <taxon>Nodulariaceae</taxon>
        <taxon>Nodularia</taxon>
    </lineage>
</organism>
<dbReference type="InterPro" id="IPR011335">
    <property type="entry name" value="Restrct_endonuc-II-like"/>
</dbReference>
<dbReference type="Proteomes" id="UP000244056">
    <property type="component" value="Chromosome"/>
</dbReference>
<accession>A0A2S0Q084</accession>
<keyword evidence="1" id="KW-0378">Hydrolase</keyword>
<dbReference type="InterPro" id="IPR012415">
    <property type="entry name" value="Restrct_endonuc_II_Cfr10I"/>
</dbReference>
<protein>
    <submittedName>
        <fullName evidence="1">Type-2 restriction enzyme Cfr10I</fullName>
        <ecNumber evidence="1">3.1.21.4</ecNumber>
    </submittedName>
</protein>
<gene>
    <name evidence="1" type="ORF">BMF81_01527</name>
</gene>
<dbReference type="Pfam" id="PF07832">
    <property type="entry name" value="Bse634I"/>
    <property type="match status" value="1"/>
</dbReference>
<evidence type="ECO:0000313" key="1">
    <source>
        <dbReference type="EMBL" id="AVZ30196.1"/>
    </source>
</evidence>
<dbReference type="GO" id="GO:0009036">
    <property type="term" value="F:type II site-specific deoxyribonuclease activity"/>
    <property type="evidence" value="ECO:0007669"/>
    <property type="project" value="UniProtKB-EC"/>
</dbReference>
<dbReference type="Gene3D" id="3.40.91.10">
    <property type="match status" value="1"/>
</dbReference>
<dbReference type="EC" id="3.1.21.4" evidence="1"/>
<dbReference type="AlphaFoldDB" id="A0A2S0Q084"/>